<feature type="compositionally biased region" description="Low complexity" evidence="9">
    <location>
        <begin position="355"/>
        <end position="367"/>
    </location>
</feature>
<reference evidence="13 14" key="1">
    <citation type="submission" date="2019-03" db="EMBL/GenBank/DDBJ databases">
        <title>Rhodosporidium diobovatum UCD-FST 08-225 genome sequencing, assembly, and annotation.</title>
        <authorList>
            <person name="Fakankun I.U."/>
            <person name="Fristensky B."/>
            <person name="Levin D.B."/>
        </authorList>
    </citation>
    <scope>NUCLEOTIDE SEQUENCE [LARGE SCALE GENOMIC DNA]</scope>
    <source>
        <strain evidence="13 14">UCD-FST 08-225</strain>
    </source>
</reference>
<evidence type="ECO:0000256" key="5">
    <source>
        <dbReference type="ARBA" id="ARBA00023163"/>
    </source>
</evidence>
<dbReference type="EMBL" id="SOZI01000109">
    <property type="protein sequence ID" value="TNY19091.1"/>
    <property type="molecule type" value="Genomic_DNA"/>
</dbReference>
<evidence type="ECO:0000256" key="8">
    <source>
        <dbReference type="ARBA" id="ARBA00031747"/>
    </source>
</evidence>
<dbReference type="GO" id="GO:0003729">
    <property type="term" value="F:mRNA binding"/>
    <property type="evidence" value="ECO:0007669"/>
    <property type="project" value="TreeGrafter"/>
</dbReference>
<feature type="region of interest" description="Disordered" evidence="9">
    <location>
        <begin position="254"/>
        <end position="317"/>
    </location>
</feature>
<keyword evidence="4" id="KW-0805">Transcription regulation</keyword>
<organism evidence="13 14">
    <name type="scientific">Rhodotorula diobovata</name>
    <dbReference type="NCBI Taxonomy" id="5288"/>
    <lineage>
        <taxon>Eukaryota</taxon>
        <taxon>Fungi</taxon>
        <taxon>Dikarya</taxon>
        <taxon>Basidiomycota</taxon>
        <taxon>Pucciniomycotina</taxon>
        <taxon>Microbotryomycetes</taxon>
        <taxon>Sporidiobolales</taxon>
        <taxon>Sporidiobolaceae</taxon>
        <taxon>Rhodotorula</taxon>
    </lineage>
</organism>
<feature type="region of interest" description="Disordered" evidence="9">
    <location>
        <begin position="329"/>
        <end position="420"/>
    </location>
</feature>
<dbReference type="STRING" id="5288.A0A5C5FTJ2"/>
<evidence type="ECO:0000313" key="14">
    <source>
        <dbReference type="Proteomes" id="UP000311382"/>
    </source>
</evidence>
<feature type="region of interest" description="Disordered" evidence="9">
    <location>
        <begin position="468"/>
        <end position="535"/>
    </location>
</feature>
<feature type="region of interest" description="Disordered" evidence="9">
    <location>
        <begin position="1"/>
        <end position="64"/>
    </location>
</feature>
<accession>A0A5C5FTJ2</accession>
<dbReference type="InterPro" id="IPR016024">
    <property type="entry name" value="ARM-type_fold"/>
</dbReference>
<feature type="compositionally biased region" description="Gly residues" evidence="9">
    <location>
        <begin position="520"/>
        <end position="535"/>
    </location>
</feature>
<evidence type="ECO:0000313" key="13">
    <source>
        <dbReference type="EMBL" id="TNY19091.1"/>
    </source>
</evidence>
<feature type="compositionally biased region" description="Gly residues" evidence="9">
    <location>
        <begin position="345"/>
        <end position="354"/>
    </location>
</feature>
<dbReference type="GO" id="GO:0000184">
    <property type="term" value="P:nuclear-transcribed mRNA catabolic process, nonsense-mediated decay"/>
    <property type="evidence" value="ECO:0007669"/>
    <property type="project" value="TreeGrafter"/>
</dbReference>
<feature type="compositionally biased region" description="Polar residues" evidence="9">
    <location>
        <begin position="1"/>
        <end position="40"/>
    </location>
</feature>
<dbReference type="GO" id="GO:0006406">
    <property type="term" value="P:mRNA export from nucleus"/>
    <property type="evidence" value="ECO:0007669"/>
    <property type="project" value="InterPro"/>
</dbReference>
<dbReference type="Gene3D" id="1.25.40.180">
    <property type="match status" value="3"/>
</dbReference>
<comment type="function">
    <text evidence="7">Functions as a component of the DNA-binding general transcription factor complex TFIID. Binding of TFIID to a promoter (with or without TATA element) is the initial step in pre-initiation complex (PIC) formation. TFIID plays a key role in the regulation of gene expression by RNA polymerase II through different activities such as transcription activator interaction, core promoter recognition and selectivity, TFIIA and TFIIB interaction, chromatin modification (histone acetylation by TAF1), facilitation of DNA opening and initiation of transcription.</text>
</comment>
<dbReference type="PANTHER" id="PTHR12412">
    <property type="entry name" value="CAP BINDING PROTEIN"/>
    <property type="match status" value="1"/>
</dbReference>
<evidence type="ECO:0000259" key="12">
    <source>
        <dbReference type="Pfam" id="PF09090"/>
    </source>
</evidence>
<dbReference type="Pfam" id="PF05236">
    <property type="entry name" value="TAF4"/>
    <property type="match status" value="1"/>
</dbReference>
<dbReference type="OrthoDB" id="10252707at2759"/>
<feature type="compositionally biased region" description="Polar residues" evidence="9">
    <location>
        <begin position="93"/>
        <end position="102"/>
    </location>
</feature>
<protein>
    <recommendedName>
        <fullName evidence="3">Transcription initiation factor TFIID subunit 4</fullName>
    </recommendedName>
    <alternativeName>
        <fullName evidence="8">TBP-associated factor 4</fullName>
    </alternativeName>
</protein>
<evidence type="ECO:0000256" key="3">
    <source>
        <dbReference type="ARBA" id="ARBA00017306"/>
    </source>
</evidence>
<feature type="region of interest" description="Disordered" evidence="9">
    <location>
        <begin position="93"/>
        <end position="113"/>
    </location>
</feature>
<feature type="compositionally biased region" description="Acidic residues" evidence="9">
    <location>
        <begin position="997"/>
        <end position="1012"/>
    </location>
</feature>
<name>A0A5C5FTJ2_9BASI</name>
<dbReference type="SUPFAM" id="SSF48371">
    <property type="entry name" value="ARM repeat"/>
    <property type="match status" value="3"/>
</dbReference>
<keyword evidence="6" id="KW-0539">Nucleus</keyword>
<keyword evidence="5" id="KW-0804">Transcription</keyword>
<feature type="compositionally biased region" description="Gly residues" evidence="9">
    <location>
        <begin position="227"/>
        <end position="237"/>
    </location>
</feature>
<dbReference type="Pfam" id="PF09088">
    <property type="entry name" value="MIF4G_like"/>
    <property type="match status" value="1"/>
</dbReference>
<evidence type="ECO:0000256" key="1">
    <source>
        <dbReference type="ARBA" id="ARBA00004123"/>
    </source>
</evidence>
<evidence type="ECO:0000256" key="7">
    <source>
        <dbReference type="ARBA" id="ARBA00025346"/>
    </source>
</evidence>
<evidence type="ECO:0000256" key="6">
    <source>
        <dbReference type="ARBA" id="ARBA00023242"/>
    </source>
</evidence>
<feature type="compositionally biased region" description="Low complexity" evidence="9">
    <location>
        <begin position="477"/>
        <end position="492"/>
    </location>
</feature>
<proteinExistence type="inferred from homology"/>
<evidence type="ECO:0000256" key="9">
    <source>
        <dbReference type="SAM" id="MobiDB-lite"/>
    </source>
</evidence>
<evidence type="ECO:0000256" key="2">
    <source>
        <dbReference type="ARBA" id="ARBA00006178"/>
    </source>
</evidence>
<dbReference type="GO" id="GO:0006352">
    <property type="term" value="P:DNA-templated transcription initiation"/>
    <property type="evidence" value="ECO:0007669"/>
    <property type="project" value="InterPro"/>
</dbReference>
<feature type="domain" description="Transcription initiation factor TFIID component TAF4 C-terminal" evidence="10">
    <location>
        <begin position="64"/>
        <end position="176"/>
    </location>
</feature>
<comment type="subcellular location">
    <subcellularLocation>
        <location evidence="1">Nucleus</location>
    </subcellularLocation>
</comment>
<dbReference type="GO" id="GO:0000339">
    <property type="term" value="F:RNA cap binding"/>
    <property type="evidence" value="ECO:0007669"/>
    <property type="project" value="InterPro"/>
</dbReference>
<dbReference type="GO" id="GO:0005846">
    <property type="term" value="C:nuclear cap binding complex"/>
    <property type="evidence" value="ECO:0007669"/>
    <property type="project" value="InterPro"/>
</dbReference>
<feature type="compositionally biased region" description="Gly residues" evidence="9">
    <location>
        <begin position="377"/>
        <end position="388"/>
    </location>
</feature>
<feature type="domain" description="MIF4G-like type 1" evidence="11">
    <location>
        <begin position="939"/>
        <end position="1151"/>
    </location>
</feature>
<dbReference type="GO" id="GO:0005669">
    <property type="term" value="C:transcription factor TFIID complex"/>
    <property type="evidence" value="ECO:0007669"/>
    <property type="project" value="InterPro"/>
</dbReference>
<evidence type="ECO:0000256" key="4">
    <source>
        <dbReference type="ARBA" id="ARBA00023015"/>
    </source>
</evidence>
<dbReference type="Pfam" id="PF09090">
    <property type="entry name" value="MIF4G_like_2"/>
    <property type="match status" value="1"/>
</dbReference>
<feature type="region of interest" description="Disordered" evidence="9">
    <location>
        <begin position="172"/>
        <end position="237"/>
    </location>
</feature>
<feature type="region of interest" description="Disordered" evidence="9">
    <location>
        <begin position="983"/>
        <end position="1013"/>
    </location>
</feature>
<feature type="region of interest" description="Disordered" evidence="9">
    <location>
        <begin position="631"/>
        <end position="694"/>
    </location>
</feature>
<dbReference type="InterPro" id="IPR027159">
    <property type="entry name" value="CBP80"/>
</dbReference>
<feature type="domain" description="MIF4G-like type 2" evidence="12">
    <location>
        <begin position="1169"/>
        <end position="1440"/>
    </location>
</feature>
<keyword evidence="14" id="KW-1185">Reference proteome</keyword>
<dbReference type="PANTHER" id="PTHR12412:SF2">
    <property type="entry name" value="NUCLEAR CAP-BINDING PROTEIN SUBUNIT 1"/>
    <property type="match status" value="1"/>
</dbReference>
<dbReference type="Proteomes" id="UP000311382">
    <property type="component" value="Unassembled WGS sequence"/>
</dbReference>
<comment type="similarity">
    <text evidence="2">Belongs to the TAF4 family.</text>
</comment>
<dbReference type="InterPro" id="IPR015174">
    <property type="entry name" value="MIF4G-like_typ-2"/>
</dbReference>
<sequence>MASRTATPQPWAQGPSHQGLQLPQGNQAKGEQGVSLNRSMGYSPDGGANGAPEPTKATDVDSLMDAVGASGVDLGAEEESLRATNDRLQAQAMSAAGSSNGGPPNPHAYSGVDRSRKQDFIDPGLLAECVKKVAAAFQLKTLEPDTIPLIALATRARLMSLVNASIAARDHRQQASHFRVPPFVTPSAANPRKRRRRNPLDGEVDEDMLDDDAEGDQDDEDVEMAGGDSGSGSGLGGVKVPAWDTLVYDDPERILSGSAGTDSPALGKDGKPKKKKKAKGGDDDMSGTSTPAPGGGGGGSGLSKAGGKNLSEDIKKRLTDQTALRSLGGQKFSWLNAGIGSPSPAGGGLGGPSTPGGLPKPKFAPASALPPPSFSPLGGGAGGSGANGTAGTSTSLLNPANSSGSGARGGGHHQDAASAAAAAALTTSRLNVAPLHDAQRTQIARDQWAAGHRVVEAQDLLFALDRERGMGTGRGSGRSAAMRGRAGISRGAYRGDDDQGTPNYRRRQNERGDFQSSTGGRRGGYNGGGGGGMGGGYYERQAPSLEAQKTRFKETLWKLGSTPNYDAAVDIPALAEDIQSWFFRDKETVFLAFRAAVSELPHKLPHYAALLAQLSLKPVAPVVPLASRISSDVAKSAPPTPNRPLAPGLPARPVDVEEDKPAAAEEDATAAAGADGDAQKAQEGESQEENGPEKVNVGKEVVQDLAKAFQQFLDERKWKSVRYCVILFAHLTRLPASSPVISTSSLVNLLTSFVAVLDEPGLRASRGDECARIIVEALLRLDAATLADPTIDTLRDGVQAYLSSRRIERELFADREHQSQWNDPLEQLVTALSSALSSDSEGIYPVSAVLPNPFAALELAPADTDDSALAAVNNADALTLPLVLVPPESDEGDLTLNAGSAVEHAIPPPPTSAGLRGDEGVGYEGTRLTLRLFDDDTVPSLYDPAGIVVRSLIDDLISLYETNRKDAATLLLELPQWFVKGTFKPVSPPKQQQPRGDDDEEMRQEEQAEEEGPQWSLENLFVESIITSILALPSPAHTSMYYYSLLCELCRVSPSTVAPSLGKSVRKLYAGLNADTAADANAPSLDAEGIRRFADWFAVHLSNYGFMWGWADWAGDMVDVSDKHPQRVFVKRTMDLEIRLSYFDRIKNTVPGSMLDAGVFPDEAPGPDYAYEDEQHTHYAAASAFLRLIRAKAPISEAEDELSSFQKALESERGLSSAEAHKVKRDLAVQTVLNVGSRSFSHFLNALERYLTLLRNLTSSASARQDLLTTVAAFWRRHPQFHLIVLDKLLQYRLVDTRDVTAWVFAPAEDQPGARTKTWSDLDLWQMLQVTLRTVKFRVESARARLEGLRREDEARGAEGAGDEAVDAEGDVPVRDAQDNPEIASAASYLAEAETEQAQTLLDILGHFAKLLPADTAEEHDDAWETWWIQGWVREFCRSWLTHKHLLAPTLSEGIDKLDLETTSPTVKTIVDAAKAWHNFA</sequence>
<gene>
    <name evidence="13" type="ORF">DMC30DRAFT_379521</name>
</gene>
<feature type="compositionally biased region" description="Acidic residues" evidence="9">
    <location>
        <begin position="202"/>
        <end position="223"/>
    </location>
</feature>
<dbReference type="InterPro" id="IPR015172">
    <property type="entry name" value="MIF4G-like_typ-1"/>
</dbReference>
<comment type="caution">
    <text evidence="13">The sequence shown here is derived from an EMBL/GenBank/DDBJ whole genome shotgun (WGS) entry which is preliminary data.</text>
</comment>
<dbReference type="InterPro" id="IPR007900">
    <property type="entry name" value="TAF4_C"/>
</dbReference>
<evidence type="ECO:0000259" key="10">
    <source>
        <dbReference type="Pfam" id="PF05236"/>
    </source>
</evidence>
<evidence type="ECO:0000259" key="11">
    <source>
        <dbReference type="Pfam" id="PF09088"/>
    </source>
</evidence>